<reference evidence="4" key="2">
    <citation type="submission" date="2014-03" db="EMBL/GenBank/DDBJ databases">
        <authorList>
            <person name="Urmite Genomes"/>
        </authorList>
    </citation>
    <scope>NUCLEOTIDE SEQUENCE</scope>
    <source>
        <strain evidence="4">S1</strain>
    </source>
</reference>
<protein>
    <submittedName>
        <fullName evidence="4">RNA pyrophosphohydrolase</fullName>
    </submittedName>
</protein>
<dbReference type="eggNOG" id="COG1051">
    <property type="taxonomic scope" value="Bacteria"/>
</dbReference>
<sequence>MELREGAAGVCLNENNELLMVLQGKEDEKKTWSVPTGGKEDGETFASCCLREVWEETGYRAETIEELMVKQAEIEEIPIQVEVHYYAVKIIGGAPTICDPDHLIHEIAWKSREELKALKLSYPEDREFLLRVMS</sequence>
<accession>W9B8I9</accession>
<name>W9B8I9_9BACI</name>
<dbReference type="EMBL" id="CCAX010000001">
    <property type="protein sequence ID" value="CDO02885.1"/>
    <property type="molecule type" value="Genomic_DNA"/>
</dbReference>
<proteinExistence type="predicted"/>
<reference evidence="4" key="1">
    <citation type="submission" date="2014-03" db="EMBL/GenBank/DDBJ databases">
        <title>Draft genome sequencing of Oceanobacillus picturae strain S1 isolated from human gut.</title>
        <authorList>
            <person name="Croce O."/>
            <person name="Lagier J.C."/>
            <person name="Raoult D."/>
        </authorList>
    </citation>
    <scope>NUCLEOTIDE SEQUENCE [LARGE SCALE GENOMIC DNA]</scope>
    <source>
        <strain evidence="4">S1</strain>
    </source>
</reference>
<dbReference type="PANTHER" id="PTHR43046">
    <property type="entry name" value="GDP-MANNOSE MANNOSYL HYDROLASE"/>
    <property type="match status" value="1"/>
</dbReference>
<keyword evidence="5" id="KW-1185">Reference proteome</keyword>
<dbReference type="AlphaFoldDB" id="W9B8I9"/>
<dbReference type="PANTHER" id="PTHR43046:SF2">
    <property type="entry name" value="8-OXO-DGTP DIPHOSPHATASE-RELATED"/>
    <property type="match status" value="1"/>
</dbReference>
<gene>
    <name evidence="4" type="ORF">BN988_01365</name>
</gene>
<evidence type="ECO:0000256" key="2">
    <source>
        <dbReference type="ARBA" id="ARBA00022801"/>
    </source>
</evidence>
<dbReference type="PROSITE" id="PS00893">
    <property type="entry name" value="NUDIX_BOX"/>
    <property type="match status" value="1"/>
</dbReference>
<dbReference type="InterPro" id="IPR000086">
    <property type="entry name" value="NUDIX_hydrolase_dom"/>
</dbReference>
<comment type="cofactor">
    <cofactor evidence="1">
        <name>Mg(2+)</name>
        <dbReference type="ChEBI" id="CHEBI:18420"/>
    </cofactor>
</comment>
<dbReference type="CDD" id="cd02883">
    <property type="entry name" value="NUDIX_Hydrolase"/>
    <property type="match status" value="1"/>
</dbReference>
<dbReference type="Gene3D" id="3.90.79.10">
    <property type="entry name" value="Nucleoside Triphosphate Pyrophosphohydrolase"/>
    <property type="match status" value="1"/>
</dbReference>
<organism evidence="4 5">
    <name type="scientific">Oceanobacillus picturae</name>
    <dbReference type="NCBI Taxonomy" id="171693"/>
    <lineage>
        <taxon>Bacteria</taxon>
        <taxon>Bacillati</taxon>
        <taxon>Bacillota</taxon>
        <taxon>Bacilli</taxon>
        <taxon>Bacillales</taxon>
        <taxon>Bacillaceae</taxon>
        <taxon>Oceanobacillus</taxon>
    </lineage>
</organism>
<dbReference type="SUPFAM" id="SSF55811">
    <property type="entry name" value="Nudix"/>
    <property type="match status" value="1"/>
</dbReference>
<evidence type="ECO:0000259" key="3">
    <source>
        <dbReference type="PROSITE" id="PS51462"/>
    </source>
</evidence>
<dbReference type="InterPro" id="IPR015797">
    <property type="entry name" value="NUDIX_hydrolase-like_dom_sf"/>
</dbReference>
<dbReference type="Proteomes" id="UP000028863">
    <property type="component" value="Unassembled WGS sequence"/>
</dbReference>
<comment type="caution">
    <text evidence="4">The sequence shown here is derived from an EMBL/GenBank/DDBJ whole genome shotgun (WGS) entry which is preliminary data.</text>
</comment>
<dbReference type="InterPro" id="IPR020084">
    <property type="entry name" value="NUDIX_hydrolase_CS"/>
</dbReference>
<dbReference type="PROSITE" id="PS51462">
    <property type="entry name" value="NUDIX"/>
    <property type="match status" value="1"/>
</dbReference>
<dbReference type="Pfam" id="PF00293">
    <property type="entry name" value="NUDIX"/>
    <property type="match status" value="1"/>
</dbReference>
<evidence type="ECO:0000256" key="1">
    <source>
        <dbReference type="ARBA" id="ARBA00001946"/>
    </source>
</evidence>
<dbReference type="STRING" id="171693.BN988_01365"/>
<dbReference type="RefSeq" id="WP_036576444.1">
    <property type="nucleotide sequence ID" value="NZ_CABLBW010000001.1"/>
</dbReference>
<keyword evidence="2" id="KW-0378">Hydrolase</keyword>
<evidence type="ECO:0000313" key="5">
    <source>
        <dbReference type="Proteomes" id="UP000028863"/>
    </source>
</evidence>
<dbReference type="GO" id="GO:0016787">
    <property type="term" value="F:hydrolase activity"/>
    <property type="evidence" value="ECO:0007669"/>
    <property type="project" value="UniProtKB-KW"/>
</dbReference>
<feature type="domain" description="Nudix hydrolase" evidence="3">
    <location>
        <begin position="2"/>
        <end position="134"/>
    </location>
</feature>
<evidence type="ECO:0000313" key="4">
    <source>
        <dbReference type="EMBL" id="CDO02885.1"/>
    </source>
</evidence>